<reference evidence="1 2" key="1">
    <citation type="submission" date="2019-11" db="EMBL/GenBank/DDBJ databases">
        <title>Bacillus idriensis genome.</title>
        <authorList>
            <person name="Konopka E.N."/>
            <person name="Newman J.D."/>
        </authorList>
    </citation>
    <scope>NUCLEOTIDE SEQUENCE [LARGE SCALE GENOMIC DNA]</scope>
    <source>
        <strain evidence="1 2">DSM 19097</strain>
    </source>
</reference>
<dbReference type="InterPro" id="IPR050583">
    <property type="entry name" value="Mycobacterial_A85_antigen"/>
</dbReference>
<dbReference type="InterPro" id="IPR029058">
    <property type="entry name" value="AB_hydrolase_fold"/>
</dbReference>
<accession>A0A6I2M2X7</accession>
<evidence type="ECO:0000313" key="1">
    <source>
        <dbReference type="EMBL" id="MRX52418.1"/>
    </source>
</evidence>
<proteinExistence type="predicted"/>
<organism evidence="1 2">
    <name type="scientific">Metabacillus idriensis</name>
    <dbReference type="NCBI Taxonomy" id="324768"/>
    <lineage>
        <taxon>Bacteria</taxon>
        <taxon>Bacillati</taxon>
        <taxon>Bacillota</taxon>
        <taxon>Bacilli</taxon>
        <taxon>Bacillales</taxon>
        <taxon>Bacillaceae</taxon>
        <taxon>Metabacillus</taxon>
    </lineage>
</organism>
<dbReference type="PANTHER" id="PTHR48098">
    <property type="entry name" value="ENTEROCHELIN ESTERASE-RELATED"/>
    <property type="match status" value="1"/>
</dbReference>
<keyword evidence="1" id="KW-0378">Hydrolase</keyword>
<sequence length="255" mass="28879">MIEKFKVIITTLGRERQITVYLPENYAISSKAYPVLYMHDGQNLFEDRDASFGVSWGIKDYLEQSGLELIVVGIDCNHSGYNRFNEYGPWINKDLAGDLAGQDVNLGGEGEAYIDFIAWELKPLIDSKYRTLPGGTSMAGSSMGGLISTYAACKYPHIFKKIASLSSAYWFNQHEIETLIKDSDLSAIKKFYMDVGTKEITASIHHQDYIDSSDDVYAILKGKIGDCRYEVIEDAEHNEVAWRKRVPEIFTYLYS</sequence>
<name>A0A6I2M2X7_9BACI</name>
<evidence type="ECO:0000313" key="2">
    <source>
        <dbReference type="Proteomes" id="UP000441585"/>
    </source>
</evidence>
<protein>
    <submittedName>
        <fullName evidence="1">Alpha/beta hydrolase</fullName>
    </submittedName>
</protein>
<dbReference type="Pfam" id="PF00756">
    <property type="entry name" value="Esterase"/>
    <property type="match status" value="1"/>
</dbReference>
<dbReference type="Proteomes" id="UP000441585">
    <property type="component" value="Unassembled WGS sequence"/>
</dbReference>
<dbReference type="RefSeq" id="WP_154317811.1">
    <property type="nucleotide sequence ID" value="NZ_CAJGAA010000001.1"/>
</dbReference>
<dbReference type="SUPFAM" id="SSF53474">
    <property type="entry name" value="alpha/beta-Hydrolases"/>
    <property type="match status" value="1"/>
</dbReference>
<dbReference type="AlphaFoldDB" id="A0A6I2M2X7"/>
<keyword evidence="2" id="KW-1185">Reference proteome</keyword>
<dbReference type="EMBL" id="WKKF01000001">
    <property type="protein sequence ID" value="MRX52418.1"/>
    <property type="molecule type" value="Genomic_DNA"/>
</dbReference>
<dbReference type="PANTHER" id="PTHR48098:SF6">
    <property type="entry name" value="FERRI-BACILLIBACTIN ESTERASE BESA"/>
    <property type="match status" value="1"/>
</dbReference>
<dbReference type="GO" id="GO:0016787">
    <property type="term" value="F:hydrolase activity"/>
    <property type="evidence" value="ECO:0007669"/>
    <property type="project" value="UniProtKB-KW"/>
</dbReference>
<comment type="caution">
    <text evidence="1">The sequence shown here is derived from an EMBL/GenBank/DDBJ whole genome shotgun (WGS) entry which is preliminary data.</text>
</comment>
<dbReference type="InterPro" id="IPR000801">
    <property type="entry name" value="Esterase-like"/>
</dbReference>
<dbReference type="Gene3D" id="3.40.50.1820">
    <property type="entry name" value="alpha/beta hydrolase"/>
    <property type="match status" value="1"/>
</dbReference>
<gene>
    <name evidence="1" type="ORF">GJU41_00415</name>
</gene>